<keyword evidence="1" id="KW-0472">Membrane</keyword>
<name>A0A061R339_9CHLO</name>
<organism evidence="3">
    <name type="scientific">Tetraselmis sp. GSL018</name>
    <dbReference type="NCBI Taxonomy" id="582737"/>
    <lineage>
        <taxon>Eukaryota</taxon>
        <taxon>Viridiplantae</taxon>
        <taxon>Chlorophyta</taxon>
        <taxon>core chlorophytes</taxon>
        <taxon>Chlorodendrophyceae</taxon>
        <taxon>Chlorodendrales</taxon>
        <taxon>Chlorodendraceae</taxon>
        <taxon>Tetraselmis</taxon>
    </lineage>
</organism>
<feature type="domain" description="CSC1/OSCA1-like N-terminal transmembrane" evidence="2">
    <location>
        <begin position="39"/>
        <end position="209"/>
    </location>
</feature>
<gene>
    <name evidence="3" type="ORF">TSPGSL018_16825</name>
</gene>
<dbReference type="PANTHER" id="PTHR13018:SF5">
    <property type="entry name" value="RE44586P"/>
    <property type="match status" value="1"/>
</dbReference>
<keyword evidence="1" id="KW-1133">Transmembrane helix</keyword>
<accession>A0A061R339</accession>
<evidence type="ECO:0000313" key="3">
    <source>
        <dbReference type="EMBL" id="JAC65095.1"/>
    </source>
</evidence>
<feature type="transmembrane region" description="Helical" evidence="1">
    <location>
        <begin position="127"/>
        <end position="150"/>
    </location>
</feature>
<evidence type="ECO:0000259" key="2">
    <source>
        <dbReference type="Pfam" id="PF13967"/>
    </source>
</evidence>
<proteinExistence type="predicted"/>
<dbReference type="AlphaFoldDB" id="A0A061R339"/>
<dbReference type="GO" id="GO:0005886">
    <property type="term" value="C:plasma membrane"/>
    <property type="evidence" value="ECO:0007669"/>
    <property type="project" value="TreeGrafter"/>
</dbReference>
<sequence length="294" mass="32629">MRNSSNSSGPSGNQSSSVLDWRDFLVSLEDASSVNDQAVVAGVAVDAAIACGALLLFILLRPHHVVYSTRLLDPGIRIKPPKIPSRNFKWIWAWLMPIFLVSEQDILDSAGLDALVFLRIIRMGIHFFLPVTLLAFVTLVPLHSTAGSWVNQTDVEFVSKAGGLRLFNSTTPFTSISMVQVPKGSNVLWVHVVFLHIVIAWACFLCYRNYLTFVVLRHNYVGRVLLPDEMESGQLKLRSCAECMHGWQSGFCGELISGSRDADLSTPEEHMELRPNPGDEDTAFRNPATCWRAG</sequence>
<evidence type="ECO:0000256" key="1">
    <source>
        <dbReference type="SAM" id="Phobius"/>
    </source>
</evidence>
<dbReference type="InterPro" id="IPR032880">
    <property type="entry name" value="CSC1/OSCA1-like_N"/>
</dbReference>
<dbReference type="GO" id="GO:0005227">
    <property type="term" value="F:calcium-activated cation channel activity"/>
    <property type="evidence" value="ECO:0007669"/>
    <property type="project" value="InterPro"/>
</dbReference>
<keyword evidence="1" id="KW-0812">Transmembrane</keyword>
<feature type="transmembrane region" description="Helical" evidence="1">
    <location>
        <begin position="38"/>
        <end position="60"/>
    </location>
</feature>
<dbReference type="Pfam" id="PF13967">
    <property type="entry name" value="RSN1_TM"/>
    <property type="match status" value="1"/>
</dbReference>
<feature type="transmembrane region" description="Helical" evidence="1">
    <location>
        <begin position="188"/>
        <end position="207"/>
    </location>
</feature>
<dbReference type="EMBL" id="GBEZ01021673">
    <property type="protein sequence ID" value="JAC65095.1"/>
    <property type="molecule type" value="Transcribed_RNA"/>
</dbReference>
<dbReference type="InterPro" id="IPR045122">
    <property type="entry name" value="Csc1-like"/>
</dbReference>
<reference evidence="3" key="1">
    <citation type="submission" date="2014-05" db="EMBL/GenBank/DDBJ databases">
        <title>The transcriptome of the halophilic microalga Tetraselmis sp. GSL018 isolated from the Great Salt Lake, Utah.</title>
        <authorList>
            <person name="Jinkerson R.E."/>
            <person name="D'Adamo S."/>
            <person name="Posewitz M.C."/>
        </authorList>
    </citation>
    <scope>NUCLEOTIDE SEQUENCE</scope>
    <source>
        <strain evidence="3">GSL018</strain>
    </source>
</reference>
<dbReference type="PANTHER" id="PTHR13018">
    <property type="entry name" value="PROBABLE MEMBRANE PROTEIN DUF221-RELATED"/>
    <property type="match status" value="1"/>
</dbReference>
<protein>
    <submittedName>
        <fullName evidence="3">Erd4-related membrane protein</fullName>
    </submittedName>
</protein>